<dbReference type="InterPro" id="IPR052155">
    <property type="entry name" value="Biofilm_reg_signaling"/>
</dbReference>
<proteinExistence type="predicted"/>
<keyword evidence="1" id="KW-0472">Membrane</keyword>
<dbReference type="Proteomes" id="UP001521137">
    <property type="component" value="Unassembled WGS sequence"/>
</dbReference>
<dbReference type="InterPro" id="IPR029787">
    <property type="entry name" value="Nucleotide_cyclase"/>
</dbReference>
<sequence length="593" mass="66683">MKLYILHIFKIVGLLVFASLANANDAVDFLKQENVRTYDCPDDKAIPQLENFLNDPNIDENIRIDLQVFKAHWLICVGKNTPAKALLNSIVEQGVIDKTSRSYASLTYQLGFILDVNSDPARCQYYRKSENLAKGKFSDIHLSSQLGLMTVCDTEKQDIGIKLGRMFSLVKKYSETKDIASLAHIHNNIGLLYSSIGQMGLAAEQYEKSYRLGLGVYEAKNSLAPIISVISAYTGSGDFDKAAEMIEELRQGNLKVNTPLTNNWYHYAQSRHNYRIGDYEAMRKSMASWQVFLQQISNQTLLKLYNWYKAALCLEDKNKQCVQKFLTDLDNQDSSYPSRITKHIHFISFLVKAHLFLGDIEAAQKSFEIYADTVSKKEKAQQDSAKVLGVANLHNEIFSLEENLITAEQKRVQSIVAILALIGFVIALTYLTVGRSYLKSLTTDKLTGLQNEQAVLSNIKRVKTPVKGKVNALAIFDVTNFTEVNSQFGDAAGEALLIKVAKCLTDVTRDQDIVGRIRADQFIVCLKSVEERTANDFFQRILGALTRLAVNQGRGNTVNIQSSMHIYSTEGRFSDLDDVLTEIRDMLRRNKGA</sequence>
<dbReference type="SUPFAM" id="SSF48452">
    <property type="entry name" value="TPR-like"/>
    <property type="match status" value="1"/>
</dbReference>
<dbReference type="Gene3D" id="1.25.40.10">
    <property type="entry name" value="Tetratricopeptide repeat domain"/>
    <property type="match status" value="1"/>
</dbReference>
<feature type="transmembrane region" description="Helical" evidence="1">
    <location>
        <begin position="415"/>
        <end position="433"/>
    </location>
</feature>
<dbReference type="Pfam" id="PF00990">
    <property type="entry name" value="GGDEF"/>
    <property type="match status" value="1"/>
</dbReference>
<dbReference type="PANTHER" id="PTHR44757">
    <property type="entry name" value="DIGUANYLATE CYCLASE DGCP"/>
    <property type="match status" value="1"/>
</dbReference>
<accession>A0ABS9D4Z5</accession>
<evidence type="ECO:0000313" key="5">
    <source>
        <dbReference type="Proteomes" id="UP001521137"/>
    </source>
</evidence>
<keyword evidence="1" id="KW-0812">Transmembrane</keyword>
<name>A0ABS9D4Z5_9ALTE</name>
<feature type="chain" id="PRO_5045445330" evidence="2">
    <location>
        <begin position="24"/>
        <end position="593"/>
    </location>
</feature>
<feature type="signal peptide" evidence="2">
    <location>
        <begin position="1"/>
        <end position="23"/>
    </location>
</feature>
<dbReference type="InterPro" id="IPR019734">
    <property type="entry name" value="TPR_rpt"/>
</dbReference>
<keyword evidence="5" id="KW-1185">Reference proteome</keyword>
<evidence type="ECO:0000256" key="1">
    <source>
        <dbReference type="SAM" id="Phobius"/>
    </source>
</evidence>
<dbReference type="CDD" id="cd01949">
    <property type="entry name" value="GGDEF"/>
    <property type="match status" value="1"/>
</dbReference>
<evidence type="ECO:0000259" key="3">
    <source>
        <dbReference type="PROSITE" id="PS50887"/>
    </source>
</evidence>
<evidence type="ECO:0000256" key="2">
    <source>
        <dbReference type="SAM" id="SignalP"/>
    </source>
</evidence>
<dbReference type="PANTHER" id="PTHR44757:SF2">
    <property type="entry name" value="BIOFILM ARCHITECTURE MAINTENANCE PROTEIN MBAA"/>
    <property type="match status" value="1"/>
</dbReference>
<keyword evidence="2" id="KW-0732">Signal</keyword>
<reference evidence="4 5" key="1">
    <citation type="submission" date="2022-01" db="EMBL/GenBank/DDBJ databases">
        <title>Paraglaciecola sp. G1-23.</title>
        <authorList>
            <person name="Jin M.S."/>
            <person name="Han D.M."/>
            <person name="Kim H.M."/>
            <person name="Jeon C.O."/>
        </authorList>
    </citation>
    <scope>NUCLEOTIDE SEQUENCE [LARGE SCALE GENOMIC DNA]</scope>
    <source>
        <strain evidence="4 5">G1-23</strain>
    </source>
</reference>
<dbReference type="RefSeq" id="WP_235310288.1">
    <property type="nucleotide sequence ID" value="NZ_JAKGAS010000001.1"/>
</dbReference>
<dbReference type="PROSITE" id="PS50887">
    <property type="entry name" value="GGDEF"/>
    <property type="match status" value="1"/>
</dbReference>
<dbReference type="InterPro" id="IPR043128">
    <property type="entry name" value="Rev_trsase/Diguanyl_cyclase"/>
</dbReference>
<dbReference type="EMBL" id="JAKGAS010000001">
    <property type="protein sequence ID" value="MCF2946766.1"/>
    <property type="molecule type" value="Genomic_DNA"/>
</dbReference>
<dbReference type="Pfam" id="PF13181">
    <property type="entry name" value="TPR_8"/>
    <property type="match status" value="1"/>
</dbReference>
<dbReference type="NCBIfam" id="TIGR00254">
    <property type="entry name" value="GGDEF"/>
    <property type="match status" value="1"/>
</dbReference>
<protein>
    <submittedName>
        <fullName evidence="4">GGDEF domain-containing protein</fullName>
    </submittedName>
</protein>
<gene>
    <name evidence="4" type="ORF">L0668_01495</name>
</gene>
<dbReference type="SMART" id="SM00267">
    <property type="entry name" value="GGDEF"/>
    <property type="match status" value="1"/>
</dbReference>
<keyword evidence="1" id="KW-1133">Transmembrane helix</keyword>
<dbReference type="InterPro" id="IPR000160">
    <property type="entry name" value="GGDEF_dom"/>
</dbReference>
<dbReference type="Gene3D" id="3.30.70.270">
    <property type="match status" value="1"/>
</dbReference>
<feature type="domain" description="GGDEF" evidence="3">
    <location>
        <begin position="469"/>
        <end position="593"/>
    </location>
</feature>
<organism evidence="4 5">
    <name type="scientific">Paraglaciecola algarum</name>
    <dbReference type="NCBI Taxonomy" id="3050085"/>
    <lineage>
        <taxon>Bacteria</taxon>
        <taxon>Pseudomonadati</taxon>
        <taxon>Pseudomonadota</taxon>
        <taxon>Gammaproteobacteria</taxon>
        <taxon>Alteromonadales</taxon>
        <taxon>Alteromonadaceae</taxon>
        <taxon>Paraglaciecola</taxon>
    </lineage>
</organism>
<dbReference type="SUPFAM" id="SSF55073">
    <property type="entry name" value="Nucleotide cyclase"/>
    <property type="match status" value="1"/>
</dbReference>
<evidence type="ECO:0000313" key="4">
    <source>
        <dbReference type="EMBL" id="MCF2946766.1"/>
    </source>
</evidence>
<comment type="caution">
    <text evidence="4">The sequence shown here is derived from an EMBL/GenBank/DDBJ whole genome shotgun (WGS) entry which is preliminary data.</text>
</comment>
<dbReference type="InterPro" id="IPR011990">
    <property type="entry name" value="TPR-like_helical_dom_sf"/>
</dbReference>